<evidence type="ECO:0000259" key="1">
    <source>
        <dbReference type="PROSITE" id="PS51186"/>
    </source>
</evidence>
<dbReference type="PANTHER" id="PTHR43792:SF13">
    <property type="entry name" value="ACETYLTRANSFERASE"/>
    <property type="match status" value="1"/>
</dbReference>
<gene>
    <name evidence="2" type="ORF">MLIT_40190</name>
</gene>
<dbReference type="PANTHER" id="PTHR43792">
    <property type="entry name" value="GNAT FAMILY, PUTATIVE (AFU_ORTHOLOGUE AFUA_3G00765)-RELATED-RELATED"/>
    <property type="match status" value="1"/>
</dbReference>
<protein>
    <recommendedName>
        <fullName evidence="1">N-acetyltransferase domain-containing protein</fullName>
    </recommendedName>
</protein>
<dbReference type="InterPro" id="IPR051531">
    <property type="entry name" value="N-acetyltransferase"/>
</dbReference>
<name>A0AAD1IRZ1_9MYCO</name>
<dbReference type="PROSITE" id="PS51186">
    <property type="entry name" value="GNAT"/>
    <property type="match status" value="1"/>
</dbReference>
<dbReference type="Gene3D" id="3.40.630.30">
    <property type="match status" value="1"/>
</dbReference>
<dbReference type="InterPro" id="IPR016181">
    <property type="entry name" value="Acyl_CoA_acyltransferase"/>
</dbReference>
<proteinExistence type="predicted"/>
<dbReference type="SUPFAM" id="SSF55729">
    <property type="entry name" value="Acyl-CoA N-acyltransferases (Nat)"/>
    <property type="match status" value="1"/>
</dbReference>
<organism evidence="2 3">
    <name type="scientific">Mycolicibacterium litorale</name>
    <dbReference type="NCBI Taxonomy" id="758802"/>
    <lineage>
        <taxon>Bacteria</taxon>
        <taxon>Bacillati</taxon>
        <taxon>Actinomycetota</taxon>
        <taxon>Actinomycetes</taxon>
        <taxon>Mycobacteriales</taxon>
        <taxon>Mycobacteriaceae</taxon>
        <taxon>Mycolicibacterium</taxon>
    </lineage>
</organism>
<dbReference type="AlphaFoldDB" id="A0AAD1IRZ1"/>
<dbReference type="RefSeq" id="WP_234880277.1">
    <property type="nucleotide sequence ID" value="NZ_AP022586.1"/>
</dbReference>
<reference evidence="2 3" key="1">
    <citation type="journal article" date="2019" name="Emerg. Microbes Infect.">
        <title>Comprehensive subspecies identification of 175 nontuberculous mycobacteria species based on 7547 genomic profiles.</title>
        <authorList>
            <person name="Matsumoto Y."/>
            <person name="Kinjo T."/>
            <person name="Motooka D."/>
            <person name="Nabeya D."/>
            <person name="Jung N."/>
            <person name="Uechi K."/>
            <person name="Horii T."/>
            <person name="Iida T."/>
            <person name="Fujita J."/>
            <person name="Nakamura S."/>
        </authorList>
    </citation>
    <scope>NUCLEOTIDE SEQUENCE [LARGE SCALE GENOMIC DNA]</scope>
    <source>
        <strain evidence="2 3">JCM 17423</strain>
    </source>
</reference>
<feature type="domain" description="N-acetyltransferase" evidence="1">
    <location>
        <begin position="9"/>
        <end position="166"/>
    </location>
</feature>
<evidence type="ECO:0000313" key="2">
    <source>
        <dbReference type="EMBL" id="BBY18427.1"/>
    </source>
</evidence>
<dbReference type="Pfam" id="PF13302">
    <property type="entry name" value="Acetyltransf_3"/>
    <property type="match status" value="1"/>
</dbReference>
<sequence length="170" mass="18308">MTDVVVLPATLEHLTTLRSDRAAFGELLGAAVPDGWPEFPESIEFTIEKLTEHPHQADWWMHFFLADGGALLVGSGGFVGPPRNGVVEIGYEIAPEFRERGLATAAARAMIDKAVSASGGLTTVIAHTLAHENPSTGVLRRLGFTRVAEIEDPDDGPVWRWEIAVAAVAR</sequence>
<accession>A0AAD1IRZ1</accession>
<dbReference type="Proteomes" id="UP000466607">
    <property type="component" value="Chromosome"/>
</dbReference>
<dbReference type="GO" id="GO:0016747">
    <property type="term" value="F:acyltransferase activity, transferring groups other than amino-acyl groups"/>
    <property type="evidence" value="ECO:0007669"/>
    <property type="project" value="InterPro"/>
</dbReference>
<dbReference type="InterPro" id="IPR000182">
    <property type="entry name" value="GNAT_dom"/>
</dbReference>
<keyword evidence="3" id="KW-1185">Reference proteome</keyword>
<evidence type="ECO:0000313" key="3">
    <source>
        <dbReference type="Proteomes" id="UP000466607"/>
    </source>
</evidence>
<dbReference type="EMBL" id="AP022586">
    <property type="protein sequence ID" value="BBY18427.1"/>
    <property type="molecule type" value="Genomic_DNA"/>
</dbReference>